<dbReference type="EMBL" id="AZIL01003171">
    <property type="protein sequence ID" value="EWM20354.1"/>
    <property type="molecule type" value="Genomic_DNA"/>
</dbReference>
<feature type="non-terminal residue" evidence="2">
    <location>
        <position position="1"/>
    </location>
</feature>
<feature type="region of interest" description="Disordered" evidence="1">
    <location>
        <begin position="14"/>
        <end position="53"/>
    </location>
</feature>
<name>W7THC5_9STRA</name>
<sequence>KEGRLAMPLWYRRVGEGRGERGEIGGRREGGRGGGRGRGKAGNRGRGRGRRWKARSIHVCGEEDKGGGTGERRRVGRVEKVPVIAREGGREGRSLPPSRPRPTGLKEKRQFL</sequence>
<comment type="caution">
    <text evidence="2">The sequence shown here is derived from an EMBL/GenBank/DDBJ whole genome shotgun (WGS) entry which is preliminary data.</text>
</comment>
<evidence type="ECO:0000256" key="1">
    <source>
        <dbReference type="SAM" id="MobiDB-lite"/>
    </source>
</evidence>
<dbReference type="AlphaFoldDB" id="W7THC5"/>
<feature type="compositionally biased region" description="Basic and acidic residues" evidence="1">
    <location>
        <begin position="14"/>
        <end position="31"/>
    </location>
</feature>
<proteinExistence type="predicted"/>
<feature type="region of interest" description="Disordered" evidence="1">
    <location>
        <begin position="83"/>
        <end position="112"/>
    </location>
</feature>
<protein>
    <submittedName>
        <fullName evidence="2">Uncharacterized protein</fullName>
    </submittedName>
</protein>
<dbReference type="Proteomes" id="UP000019335">
    <property type="component" value="Unassembled WGS sequence"/>
</dbReference>
<reference evidence="2 3" key="1">
    <citation type="journal article" date="2014" name="Mol. Plant">
        <title>Chromosome Scale Genome Assembly and Transcriptome Profiling of Nannochloropsis gaditana in Nitrogen Depletion.</title>
        <authorList>
            <person name="Corteggiani Carpinelli E."/>
            <person name="Telatin A."/>
            <person name="Vitulo N."/>
            <person name="Forcato C."/>
            <person name="D'Angelo M."/>
            <person name="Schiavon R."/>
            <person name="Vezzi A."/>
            <person name="Giacometti G.M."/>
            <person name="Morosinotto T."/>
            <person name="Valle G."/>
        </authorList>
    </citation>
    <scope>NUCLEOTIDE SEQUENCE [LARGE SCALE GENOMIC DNA]</scope>
    <source>
        <strain evidence="2 3">B-31</strain>
    </source>
</reference>
<organism evidence="2 3">
    <name type="scientific">Nannochloropsis gaditana</name>
    <dbReference type="NCBI Taxonomy" id="72520"/>
    <lineage>
        <taxon>Eukaryota</taxon>
        <taxon>Sar</taxon>
        <taxon>Stramenopiles</taxon>
        <taxon>Ochrophyta</taxon>
        <taxon>Eustigmatophyceae</taxon>
        <taxon>Eustigmatales</taxon>
        <taxon>Monodopsidaceae</taxon>
        <taxon>Nannochloropsis</taxon>
    </lineage>
</organism>
<keyword evidence="3" id="KW-1185">Reference proteome</keyword>
<evidence type="ECO:0000313" key="3">
    <source>
        <dbReference type="Proteomes" id="UP000019335"/>
    </source>
</evidence>
<accession>W7THC5</accession>
<gene>
    <name evidence="2" type="ORF">Naga_102988g1</name>
</gene>
<feature type="compositionally biased region" description="Basic residues" evidence="1">
    <location>
        <begin position="35"/>
        <end position="53"/>
    </location>
</feature>
<evidence type="ECO:0000313" key="2">
    <source>
        <dbReference type="EMBL" id="EWM20354.1"/>
    </source>
</evidence>